<dbReference type="AlphaFoldDB" id="A0AAV8RLN6"/>
<evidence type="ECO:0000313" key="1">
    <source>
        <dbReference type="EMBL" id="KAJ8500984.1"/>
    </source>
</evidence>
<reference evidence="1 2" key="1">
    <citation type="submission" date="2022-12" db="EMBL/GenBank/DDBJ databases">
        <title>Chromosome-scale assembly of the Ensete ventricosum genome.</title>
        <authorList>
            <person name="Dussert Y."/>
            <person name="Stocks J."/>
            <person name="Wendawek A."/>
            <person name="Woldeyes F."/>
            <person name="Nichols R.A."/>
            <person name="Borrell J.S."/>
        </authorList>
    </citation>
    <scope>NUCLEOTIDE SEQUENCE [LARGE SCALE GENOMIC DNA]</scope>
    <source>
        <strain evidence="2">cv. Maze</strain>
        <tissue evidence="1">Seeds</tissue>
    </source>
</reference>
<name>A0AAV8RLN6_ENSVE</name>
<comment type="caution">
    <text evidence="1">The sequence shown here is derived from an EMBL/GenBank/DDBJ whole genome shotgun (WGS) entry which is preliminary data.</text>
</comment>
<evidence type="ECO:0000313" key="2">
    <source>
        <dbReference type="Proteomes" id="UP001222027"/>
    </source>
</evidence>
<organism evidence="1 2">
    <name type="scientific">Ensete ventricosum</name>
    <name type="common">Abyssinian banana</name>
    <name type="synonym">Musa ensete</name>
    <dbReference type="NCBI Taxonomy" id="4639"/>
    <lineage>
        <taxon>Eukaryota</taxon>
        <taxon>Viridiplantae</taxon>
        <taxon>Streptophyta</taxon>
        <taxon>Embryophyta</taxon>
        <taxon>Tracheophyta</taxon>
        <taxon>Spermatophyta</taxon>
        <taxon>Magnoliopsida</taxon>
        <taxon>Liliopsida</taxon>
        <taxon>Zingiberales</taxon>
        <taxon>Musaceae</taxon>
        <taxon>Ensete</taxon>
    </lineage>
</organism>
<gene>
    <name evidence="1" type="ORF">OPV22_011536</name>
</gene>
<accession>A0AAV8RLN6</accession>
<sequence>MRPGSPQTPNFECSNNLLMSGLISVAIRVRDLDQEQHLLGCSCELAEDKYKCQTLQSGSYTEKSPVDRLVREHGMAWRRPGQAYLIDSLIFQSHYYSTAADILNLGFCCRVGEALKRCRDTCFGRNSGLLAAGSRRCWSSPRAAYGPLILISR</sequence>
<protein>
    <submittedName>
        <fullName evidence="1">Uncharacterized protein</fullName>
    </submittedName>
</protein>
<proteinExistence type="predicted"/>
<dbReference type="EMBL" id="JAQQAF010000003">
    <property type="protein sequence ID" value="KAJ8500984.1"/>
    <property type="molecule type" value="Genomic_DNA"/>
</dbReference>
<keyword evidence="2" id="KW-1185">Reference proteome</keyword>
<dbReference type="Proteomes" id="UP001222027">
    <property type="component" value="Unassembled WGS sequence"/>
</dbReference>